<name>A0A8H3L3V0_9GLOM</name>
<comment type="caution">
    <text evidence="1">The sequence shown here is derived from an EMBL/GenBank/DDBJ whole genome shotgun (WGS) entry which is preliminary data.</text>
</comment>
<reference evidence="1" key="1">
    <citation type="submission" date="2019-10" db="EMBL/GenBank/DDBJ databases">
        <title>Conservation and host-specific expression of non-tandemly repeated heterogenous ribosome RNA gene in arbuscular mycorrhizal fungi.</title>
        <authorList>
            <person name="Maeda T."/>
            <person name="Kobayashi Y."/>
            <person name="Nakagawa T."/>
            <person name="Ezawa T."/>
            <person name="Yamaguchi K."/>
            <person name="Bino T."/>
            <person name="Nishimoto Y."/>
            <person name="Shigenobu S."/>
            <person name="Kawaguchi M."/>
        </authorList>
    </citation>
    <scope>NUCLEOTIDE SEQUENCE</scope>
    <source>
        <strain evidence="1">HR1</strain>
    </source>
</reference>
<dbReference type="AlphaFoldDB" id="A0A8H3L3V0"/>
<evidence type="ECO:0008006" key="3">
    <source>
        <dbReference type="Google" id="ProtNLM"/>
    </source>
</evidence>
<dbReference type="Proteomes" id="UP000615446">
    <property type="component" value="Unassembled WGS sequence"/>
</dbReference>
<evidence type="ECO:0000313" key="2">
    <source>
        <dbReference type="Proteomes" id="UP000615446"/>
    </source>
</evidence>
<sequence>MTLTYPSSIPNIFQTHVGWAGISPLIFLFHPYELYYTPNGYYQSAQKLQEAIKKQGYDYDLSDVRDFLNRQAVWQIHAPRPKYIPYASFNNIIIPNECHQADILYMPYDKVGRVTYLFYLNPIGATSVKNRPKLLITDKGSEFKGECERLIKRHGVEIQKAMSKRSVAIVERYNLTLATKRLFCIQNAHDLSLAGGWISPHTLGKSCACVKNLPIIVEDINNSVTRYVLYLLENGELEGGPKRRGTDMNWSPEVYIIEEALIQKNKPVLYKLFNGPEFRFVREELLLVNDGVELPPESILSQ</sequence>
<proteinExistence type="predicted"/>
<protein>
    <recommendedName>
        <fullName evidence="3">Integrase catalytic domain-containing protein</fullName>
    </recommendedName>
</protein>
<evidence type="ECO:0000313" key="1">
    <source>
        <dbReference type="EMBL" id="GES80139.1"/>
    </source>
</evidence>
<gene>
    <name evidence="1" type="ORF">RCL2_000743400</name>
</gene>
<accession>A0A8H3L3V0</accession>
<dbReference type="EMBL" id="BLAL01000047">
    <property type="protein sequence ID" value="GES80139.1"/>
    <property type="molecule type" value="Genomic_DNA"/>
</dbReference>
<organism evidence="1 2">
    <name type="scientific">Rhizophagus clarus</name>
    <dbReference type="NCBI Taxonomy" id="94130"/>
    <lineage>
        <taxon>Eukaryota</taxon>
        <taxon>Fungi</taxon>
        <taxon>Fungi incertae sedis</taxon>
        <taxon>Mucoromycota</taxon>
        <taxon>Glomeromycotina</taxon>
        <taxon>Glomeromycetes</taxon>
        <taxon>Glomerales</taxon>
        <taxon>Glomeraceae</taxon>
        <taxon>Rhizophagus</taxon>
    </lineage>
</organism>